<evidence type="ECO:0000313" key="3">
    <source>
        <dbReference type="Proteomes" id="UP000241769"/>
    </source>
</evidence>
<dbReference type="Proteomes" id="UP000241769">
    <property type="component" value="Unassembled WGS sequence"/>
</dbReference>
<dbReference type="EMBL" id="MDYQ01000155">
    <property type="protein sequence ID" value="PRP80271.1"/>
    <property type="molecule type" value="Genomic_DNA"/>
</dbReference>
<protein>
    <submittedName>
        <fullName evidence="2">Uncharacterized protein</fullName>
    </submittedName>
</protein>
<dbReference type="PANTHER" id="PTHR37327:SF1">
    <property type="entry name" value="MICROTUBULE INTERACTING AND TRANSPORT DOMAIN-CONTAINING PROTEIN"/>
    <property type="match status" value="1"/>
</dbReference>
<organism evidence="2 3">
    <name type="scientific">Planoprotostelium fungivorum</name>
    <dbReference type="NCBI Taxonomy" id="1890364"/>
    <lineage>
        <taxon>Eukaryota</taxon>
        <taxon>Amoebozoa</taxon>
        <taxon>Evosea</taxon>
        <taxon>Variosea</taxon>
        <taxon>Cavosteliida</taxon>
        <taxon>Cavosteliaceae</taxon>
        <taxon>Planoprotostelium</taxon>
    </lineage>
</organism>
<dbReference type="InParanoid" id="A0A2P6N8K5"/>
<dbReference type="OrthoDB" id="2245455at2759"/>
<name>A0A2P6N8K5_9EUKA</name>
<reference evidence="2 3" key="1">
    <citation type="journal article" date="2018" name="Genome Biol. Evol.">
        <title>Multiple Roots of Fruiting Body Formation in Amoebozoa.</title>
        <authorList>
            <person name="Hillmann F."/>
            <person name="Forbes G."/>
            <person name="Novohradska S."/>
            <person name="Ferling I."/>
            <person name="Riege K."/>
            <person name="Groth M."/>
            <person name="Westermann M."/>
            <person name="Marz M."/>
            <person name="Spaller T."/>
            <person name="Winckler T."/>
            <person name="Schaap P."/>
            <person name="Glockner G."/>
        </authorList>
    </citation>
    <scope>NUCLEOTIDE SEQUENCE [LARGE SCALE GENOMIC DNA]</scope>
    <source>
        <strain evidence="2 3">Jena</strain>
    </source>
</reference>
<sequence>MEGGANKANMDQTTLMKRIVPALQYATLAVDFDRKGAILAAITNYKLAVSMSTSKQSLTRAKTRILENEMDNMPEENRSKIETLLRQYNERIDELEKQVPVSPSNRMSIGPIRPEFTEESSSGDMPDKPPSNAALQPFWLMKIFSKTISQGGYLTPDIWLSPTTWVQSGSKKSMGLSSKQSCTDNLLQYVQKLSEIKTEDSDTITRELEGFCIQLGVIQNTLSKALGYVPEYLEDTPKKEKGMNTVFKKVGEKIARGAKGISVGLRGQKADETILLYVSTLNELFDSSQVLGKWIEHYNGKSSTSLTNSLKRISEFYTVVICNIVVKDLNSQIRKMMKNNRKGLEKSFK</sequence>
<comment type="caution">
    <text evidence="2">The sequence shown here is derived from an EMBL/GenBank/DDBJ whole genome shotgun (WGS) entry which is preliminary data.</text>
</comment>
<evidence type="ECO:0000313" key="2">
    <source>
        <dbReference type="EMBL" id="PRP80271.1"/>
    </source>
</evidence>
<keyword evidence="3" id="KW-1185">Reference proteome</keyword>
<dbReference type="AlphaFoldDB" id="A0A2P6N8K5"/>
<feature type="region of interest" description="Disordered" evidence="1">
    <location>
        <begin position="99"/>
        <end position="131"/>
    </location>
</feature>
<dbReference type="Gene3D" id="1.20.58.80">
    <property type="entry name" value="Phosphotransferase system, lactose/cellobiose-type IIA subunit"/>
    <property type="match status" value="1"/>
</dbReference>
<accession>A0A2P6N8K5</accession>
<dbReference type="PANTHER" id="PTHR37327">
    <property type="entry name" value="CHROMOSOME 1, WHOLE GENOME SHOTGUN SEQUENCE"/>
    <property type="match status" value="1"/>
</dbReference>
<evidence type="ECO:0000256" key="1">
    <source>
        <dbReference type="SAM" id="MobiDB-lite"/>
    </source>
</evidence>
<proteinExistence type="predicted"/>
<gene>
    <name evidence="2" type="ORF">PROFUN_12738</name>
</gene>